<protein>
    <submittedName>
        <fullName evidence="1">Phage gp6-like head-tail connector protein</fullName>
    </submittedName>
</protein>
<name>A0A8J6Q4Z9_9HYPH</name>
<organism evidence="1 2">
    <name type="scientific">Oryzicola mucosus</name>
    <dbReference type="NCBI Taxonomy" id="2767425"/>
    <lineage>
        <taxon>Bacteria</taxon>
        <taxon>Pseudomonadati</taxon>
        <taxon>Pseudomonadota</taxon>
        <taxon>Alphaproteobacteria</taxon>
        <taxon>Hyphomicrobiales</taxon>
        <taxon>Phyllobacteriaceae</taxon>
        <taxon>Oryzicola</taxon>
    </lineage>
</organism>
<gene>
    <name evidence="1" type="ORF">ICI42_17790</name>
</gene>
<dbReference type="CDD" id="cd08054">
    <property type="entry name" value="gp6"/>
    <property type="match status" value="1"/>
</dbReference>
<dbReference type="EMBL" id="JACVVX010000006">
    <property type="protein sequence ID" value="MBD0416510.1"/>
    <property type="molecule type" value="Genomic_DNA"/>
</dbReference>
<comment type="caution">
    <text evidence="1">The sequence shown here is derived from an EMBL/GenBank/DDBJ whole genome shotgun (WGS) entry which is preliminary data.</text>
</comment>
<reference evidence="1" key="1">
    <citation type="submission" date="2020-09" db="EMBL/GenBank/DDBJ databases">
        <title>Genome seq and assembly of Tianweitania sp.</title>
        <authorList>
            <person name="Chhetri G."/>
        </authorList>
    </citation>
    <scope>NUCLEOTIDE SEQUENCE</scope>
    <source>
        <strain evidence="1">Rool2</strain>
    </source>
</reference>
<accession>A0A8J6Q4Z9</accession>
<keyword evidence="2" id="KW-1185">Reference proteome</keyword>
<dbReference type="RefSeq" id="WP_188165956.1">
    <property type="nucleotide sequence ID" value="NZ_JACVVX010000006.1"/>
</dbReference>
<dbReference type="AlphaFoldDB" id="A0A8J6Q4Z9"/>
<dbReference type="Gene3D" id="1.10.3230.30">
    <property type="entry name" value="Phage gp6-like head-tail connector protein"/>
    <property type="match status" value="1"/>
</dbReference>
<evidence type="ECO:0000313" key="1">
    <source>
        <dbReference type="EMBL" id="MBD0416510.1"/>
    </source>
</evidence>
<evidence type="ECO:0000313" key="2">
    <source>
        <dbReference type="Proteomes" id="UP000643405"/>
    </source>
</evidence>
<dbReference type="Proteomes" id="UP000643405">
    <property type="component" value="Unassembled WGS sequence"/>
</dbReference>
<proteinExistence type="predicted"/>
<sequence>MKIVQSGEPVGEVVSLELLRKQVRNADDAGVYTEDDDGLLQQYLDAAVEWVQDVCGQVLLRTAFKATGTDFALDFKGYPDPVVSSITYLDELGAPGTVSGFEIKDGYLIVENAPTVSAVTILFEAGLGAGNIPTKLVQAALQLAEAFYDKSGDGIPAGVKAMVAHHRSFAF</sequence>